<name>A0A8K0CV47_IGNLU</name>
<evidence type="ECO:0000313" key="5">
    <source>
        <dbReference type="Proteomes" id="UP000801492"/>
    </source>
</evidence>
<feature type="region of interest" description="Disordered" evidence="2">
    <location>
        <begin position="142"/>
        <end position="183"/>
    </location>
</feature>
<comment type="caution">
    <text evidence="4">The sequence shown here is derived from an EMBL/GenBank/DDBJ whole genome shotgun (WGS) entry which is preliminary data.</text>
</comment>
<gene>
    <name evidence="4" type="ORF">ILUMI_13100</name>
</gene>
<dbReference type="EMBL" id="VTPC01008269">
    <property type="protein sequence ID" value="KAF2893074.1"/>
    <property type="molecule type" value="Genomic_DNA"/>
</dbReference>
<sequence>MKSTYRATKSLQTRGAIITQSQPGRLELLKRDAADELVMYFLEMERKYFGLTRQGVRRIAFQLAKRNSLPNTFSLLNESVGKNWLHAFLKRHTTILSIRKPTGTLVARAVGTRGRKCGKSKILTSMPNKDELEESTALQREKVVRRMGDDAPGASGSSNPRKKLCKPRTSSTSSSESEHERFF</sequence>
<dbReference type="Proteomes" id="UP000801492">
    <property type="component" value="Unassembled WGS sequence"/>
</dbReference>
<dbReference type="AlphaFoldDB" id="A0A8K0CV47"/>
<dbReference type="GO" id="GO:0003677">
    <property type="term" value="F:DNA binding"/>
    <property type="evidence" value="ECO:0007669"/>
    <property type="project" value="UniProtKB-KW"/>
</dbReference>
<reference evidence="4" key="1">
    <citation type="submission" date="2019-08" db="EMBL/GenBank/DDBJ databases">
        <title>The genome of the North American firefly Photinus pyralis.</title>
        <authorList>
            <consortium name="Photinus pyralis genome working group"/>
            <person name="Fallon T.R."/>
            <person name="Sander Lower S.E."/>
            <person name="Weng J.-K."/>
        </authorList>
    </citation>
    <scope>NUCLEOTIDE SEQUENCE</scope>
    <source>
        <strain evidence="4">TRF0915ILg1</strain>
        <tissue evidence="4">Whole body</tissue>
    </source>
</reference>
<evidence type="ECO:0000256" key="1">
    <source>
        <dbReference type="ARBA" id="ARBA00023125"/>
    </source>
</evidence>
<feature type="domain" description="HTH CENPB-type" evidence="3">
    <location>
        <begin position="21"/>
        <end position="98"/>
    </location>
</feature>
<dbReference type="OrthoDB" id="6759966at2759"/>
<dbReference type="PROSITE" id="PS51253">
    <property type="entry name" value="HTH_CENPB"/>
    <property type="match status" value="1"/>
</dbReference>
<keyword evidence="1" id="KW-0238">DNA-binding</keyword>
<evidence type="ECO:0000313" key="4">
    <source>
        <dbReference type="EMBL" id="KAF2893074.1"/>
    </source>
</evidence>
<evidence type="ECO:0000256" key="2">
    <source>
        <dbReference type="SAM" id="MobiDB-lite"/>
    </source>
</evidence>
<keyword evidence="5" id="KW-1185">Reference proteome</keyword>
<accession>A0A8K0CV47</accession>
<dbReference type="InterPro" id="IPR006600">
    <property type="entry name" value="HTH_CenpB_DNA-bd_dom"/>
</dbReference>
<proteinExistence type="predicted"/>
<evidence type="ECO:0000259" key="3">
    <source>
        <dbReference type="PROSITE" id="PS51253"/>
    </source>
</evidence>
<protein>
    <recommendedName>
        <fullName evidence="3">HTH CENPB-type domain-containing protein</fullName>
    </recommendedName>
</protein>
<organism evidence="4 5">
    <name type="scientific">Ignelater luminosus</name>
    <name type="common">Cucubano</name>
    <name type="synonym">Pyrophorus luminosus</name>
    <dbReference type="NCBI Taxonomy" id="2038154"/>
    <lineage>
        <taxon>Eukaryota</taxon>
        <taxon>Metazoa</taxon>
        <taxon>Ecdysozoa</taxon>
        <taxon>Arthropoda</taxon>
        <taxon>Hexapoda</taxon>
        <taxon>Insecta</taxon>
        <taxon>Pterygota</taxon>
        <taxon>Neoptera</taxon>
        <taxon>Endopterygota</taxon>
        <taxon>Coleoptera</taxon>
        <taxon>Polyphaga</taxon>
        <taxon>Elateriformia</taxon>
        <taxon>Elateroidea</taxon>
        <taxon>Elateridae</taxon>
        <taxon>Agrypninae</taxon>
        <taxon>Pyrophorini</taxon>
        <taxon>Ignelater</taxon>
    </lineage>
</organism>